<dbReference type="EMBL" id="VITY01000002">
    <property type="protein sequence ID" value="TWC06135.1"/>
    <property type="molecule type" value="Genomic_DNA"/>
</dbReference>
<comment type="caution">
    <text evidence="2">The sequence shown here is derived from an EMBL/GenBank/DDBJ whole genome shotgun (WGS) entry which is preliminary data.</text>
</comment>
<dbReference type="Proteomes" id="UP000321304">
    <property type="component" value="Unassembled WGS sequence"/>
</dbReference>
<evidence type="ECO:0000256" key="1">
    <source>
        <dbReference type="SAM" id="Phobius"/>
    </source>
</evidence>
<name>A0A560MFL2_9BRAD</name>
<evidence type="ECO:0000313" key="2">
    <source>
        <dbReference type="EMBL" id="TWC06135.1"/>
    </source>
</evidence>
<keyword evidence="3" id="KW-1185">Reference proteome</keyword>
<keyword evidence="1" id="KW-1133">Transmembrane helix</keyword>
<protein>
    <submittedName>
        <fullName evidence="2">Uncharacterized protein</fullName>
    </submittedName>
</protein>
<sequence>MSKQPANGMPEWLTTDVLVIAVSLAIIAIGIWIAP</sequence>
<keyword evidence="1" id="KW-0472">Membrane</keyword>
<dbReference type="AlphaFoldDB" id="A0A560MFL2"/>
<reference evidence="2 3" key="1">
    <citation type="submission" date="2019-06" db="EMBL/GenBank/DDBJ databases">
        <title>Genomic Encyclopedia of Type Strains, Phase IV (KMG-V): Genome sequencing to study the core and pangenomes of soil and plant-associated prokaryotes.</title>
        <authorList>
            <person name="Whitman W."/>
        </authorList>
    </citation>
    <scope>NUCLEOTIDE SEQUENCE [LARGE SCALE GENOMIC DNA]</scope>
    <source>
        <strain evidence="2 3">BR 10355</strain>
    </source>
</reference>
<keyword evidence="1" id="KW-0812">Transmembrane</keyword>
<organism evidence="2 3">
    <name type="scientific">Bradyrhizobium macuxiense</name>
    <dbReference type="NCBI Taxonomy" id="1755647"/>
    <lineage>
        <taxon>Bacteria</taxon>
        <taxon>Pseudomonadati</taxon>
        <taxon>Pseudomonadota</taxon>
        <taxon>Alphaproteobacteria</taxon>
        <taxon>Hyphomicrobiales</taxon>
        <taxon>Nitrobacteraceae</taxon>
        <taxon>Bradyrhizobium</taxon>
    </lineage>
</organism>
<evidence type="ECO:0000313" key="3">
    <source>
        <dbReference type="Proteomes" id="UP000321304"/>
    </source>
</evidence>
<feature type="transmembrane region" description="Helical" evidence="1">
    <location>
        <begin position="12"/>
        <end position="34"/>
    </location>
</feature>
<accession>A0A560MFL2</accession>
<proteinExistence type="predicted"/>
<gene>
    <name evidence="2" type="ORF">FBZ93_102449</name>
</gene>